<dbReference type="EMBL" id="SRLO01000330">
    <property type="protein sequence ID" value="TNN60664.1"/>
    <property type="molecule type" value="Genomic_DNA"/>
</dbReference>
<dbReference type="Proteomes" id="UP000314294">
    <property type="component" value="Unassembled WGS sequence"/>
</dbReference>
<evidence type="ECO:0000313" key="2">
    <source>
        <dbReference type="Proteomes" id="UP000314294"/>
    </source>
</evidence>
<sequence length="84" mass="9761">MEPYGKERVLPPLRGLTLLLTSFSLGRMSRAKPSACPRTEEMVLSFVRMDVIPSVKADRKMMQWRLEMRMPTAWERFPSSSLMI</sequence>
<organism evidence="1 2">
    <name type="scientific">Liparis tanakae</name>
    <name type="common">Tanaka's snailfish</name>
    <dbReference type="NCBI Taxonomy" id="230148"/>
    <lineage>
        <taxon>Eukaryota</taxon>
        <taxon>Metazoa</taxon>
        <taxon>Chordata</taxon>
        <taxon>Craniata</taxon>
        <taxon>Vertebrata</taxon>
        <taxon>Euteleostomi</taxon>
        <taxon>Actinopterygii</taxon>
        <taxon>Neopterygii</taxon>
        <taxon>Teleostei</taxon>
        <taxon>Neoteleostei</taxon>
        <taxon>Acanthomorphata</taxon>
        <taxon>Eupercaria</taxon>
        <taxon>Perciformes</taxon>
        <taxon>Cottioidei</taxon>
        <taxon>Cottales</taxon>
        <taxon>Liparidae</taxon>
        <taxon>Liparis</taxon>
    </lineage>
</organism>
<protein>
    <submittedName>
        <fullName evidence="1">Uncharacterized protein</fullName>
    </submittedName>
</protein>
<proteinExistence type="predicted"/>
<name>A0A4Z2H765_9TELE</name>
<comment type="caution">
    <text evidence="1">The sequence shown here is derived from an EMBL/GenBank/DDBJ whole genome shotgun (WGS) entry which is preliminary data.</text>
</comment>
<keyword evidence="2" id="KW-1185">Reference proteome</keyword>
<dbReference type="AlphaFoldDB" id="A0A4Z2H765"/>
<reference evidence="1 2" key="1">
    <citation type="submission" date="2019-03" db="EMBL/GenBank/DDBJ databases">
        <title>First draft genome of Liparis tanakae, snailfish: a comprehensive survey of snailfish specific genes.</title>
        <authorList>
            <person name="Kim W."/>
            <person name="Song I."/>
            <person name="Jeong J.-H."/>
            <person name="Kim D."/>
            <person name="Kim S."/>
            <person name="Ryu S."/>
            <person name="Song J.Y."/>
            <person name="Lee S.K."/>
        </authorList>
    </citation>
    <scope>NUCLEOTIDE SEQUENCE [LARGE SCALE GENOMIC DNA]</scope>
    <source>
        <tissue evidence="1">Muscle</tissue>
    </source>
</reference>
<gene>
    <name evidence="1" type="ORF">EYF80_029137</name>
</gene>
<evidence type="ECO:0000313" key="1">
    <source>
        <dbReference type="EMBL" id="TNN60664.1"/>
    </source>
</evidence>
<accession>A0A4Z2H765</accession>